<protein>
    <submittedName>
        <fullName evidence="1">Uncharacterized protein</fullName>
    </submittedName>
</protein>
<dbReference type="AlphaFoldDB" id="A0A8S1PPU8"/>
<gene>
    <name evidence="1" type="ORF">PSON_ATCC_30995.1.T0820268</name>
</gene>
<organism evidence="1 2">
    <name type="scientific">Paramecium sonneborni</name>
    <dbReference type="NCBI Taxonomy" id="65129"/>
    <lineage>
        <taxon>Eukaryota</taxon>
        <taxon>Sar</taxon>
        <taxon>Alveolata</taxon>
        <taxon>Ciliophora</taxon>
        <taxon>Intramacronucleata</taxon>
        <taxon>Oligohymenophorea</taxon>
        <taxon>Peniculida</taxon>
        <taxon>Parameciidae</taxon>
        <taxon>Paramecium</taxon>
    </lineage>
</organism>
<proteinExistence type="predicted"/>
<reference evidence="1" key="1">
    <citation type="submission" date="2021-01" db="EMBL/GenBank/DDBJ databases">
        <authorList>
            <consortium name="Genoscope - CEA"/>
            <person name="William W."/>
        </authorList>
    </citation>
    <scope>NUCLEOTIDE SEQUENCE</scope>
</reference>
<keyword evidence="2" id="KW-1185">Reference proteome</keyword>
<name>A0A8S1PPU8_9CILI</name>
<sequence length="66" mass="7974">MKKRVVRLVDGLSQVINFWRFIYPGEYKNGKKIVRWDILWRQYHSQPFQLIGGGTYDQNMENDVKI</sequence>
<evidence type="ECO:0000313" key="2">
    <source>
        <dbReference type="Proteomes" id="UP000692954"/>
    </source>
</evidence>
<comment type="caution">
    <text evidence="1">The sequence shown here is derived from an EMBL/GenBank/DDBJ whole genome shotgun (WGS) entry which is preliminary data.</text>
</comment>
<evidence type="ECO:0000313" key="1">
    <source>
        <dbReference type="EMBL" id="CAD8104719.1"/>
    </source>
</evidence>
<accession>A0A8S1PPU8</accession>
<dbReference type="Proteomes" id="UP000692954">
    <property type="component" value="Unassembled WGS sequence"/>
</dbReference>
<dbReference type="EMBL" id="CAJJDN010000082">
    <property type="protein sequence ID" value="CAD8104719.1"/>
    <property type="molecule type" value="Genomic_DNA"/>
</dbReference>